<keyword evidence="8" id="KW-1185">Reference proteome</keyword>
<dbReference type="PROSITE" id="PS50977">
    <property type="entry name" value="HTH_TETR_2"/>
    <property type="match status" value="1"/>
</dbReference>
<reference evidence="7 8" key="1">
    <citation type="submission" date="2018-08" db="EMBL/GenBank/DDBJ databases">
        <title>Sequencing the genomes of 1000 actinobacteria strains.</title>
        <authorList>
            <person name="Klenk H.-P."/>
        </authorList>
    </citation>
    <scope>NUCLEOTIDE SEQUENCE [LARGE SCALE GENOMIC DNA]</scope>
    <source>
        <strain evidence="7 8">DSM 43927</strain>
    </source>
</reference>
<proteinExistence type="predicted"/>
<evidence type="ECO:0000256" key="2">
    <source>
        <dbReference type="ARBA" id="ARBA00023125"/>
    </source>
</evidence>
<accession>A0A3D9SXQ3</accession>
<dbReference type="GO" id="GO:0003677">
    <property type="term" value="F:DNA binding"/>
    <property type="evidence" value="ECO:0007669"/>
    <property type="project" value="UniProtKB-UniRule"/>
</dbReference>
<evidence type="ECO:0000256" key="1">
    <source>
        <dbReference type="ARBA" id="ARBA00023015"/>
    </source>
</evidence>
<keyword evidence="3" id="KW-0804">Transcription</keyword>
<feature type="domain" description="HTH tetR-type" evidence="6">
    <location>
        <begin position="35"/>
        <end position="93"/>
    </location>
</feature>
<dbReference type="RefSeq" id="WP_116023239.1">
    <property type="nucleotide sequence ID" value="NZ_QTTT01000001.1"/>
</dbReference>
<evidence type="ECO:0000256" key="4">
    <source>
        <dbReference type="PROSITE-ProRule" id="PRU00335"/>
    </source>
</evidence>
<dbReference type="PANTHER" id="PTHR47506:SF3">
    <property type="entry name" value="HTH-TYPE TRANSCRIPTIONAL REGULATOR LMRA"/>
    <property type="match status" value="1"/>
</dbReference>
<dbReference type="EMBL" id="QTTT01000001">
    <property type="protein sequence ID" value="REE97785.1"/>
    <property type="molecule type" value="Genomic_DNA"/>
</dbReference>
<protein>
    <submittedName>
        <fullName evidence="7">TetR family transcriptional regulator</fullName>
    </submittedName>
</protein>
<sequence length="271" mass="30080">MAISETPRVRHGVDAEAADGPGRTKRIGYRRLPSDQRRDEIIEAAIVTFSENNDASLGDVAATAGISRTSVYRFFETRQELLAAAFRAAGDQLLDYVRDAPMGPPSQALGIRLHRFFDYIEDHETTFIGIVRWTSPLANDEIREIADAVRGELCRMTYDVLEVDEPTPMLELTVRAWVAGVESVALEWLETRGDISRQVVETLLSMHLGSTLLNAAALDPVVADRIEWWLEREPADGAMGYFLRALAGMFTLKITANVARLLAYSEPPSEG</sequence>
<dbReference type="AlphaFoldDB" id="A0A3D9SXQ3"/>
<dbReference type="Pfam" id="PF21943">
    <property type="entry name" value="TetR_C_46"/>
    <property type="match status" value="1"/>
</dbReference>
<name>A0A3D9SXQ3_9ACTN</name>
<dbReference type="Pfam" id="PF00440">
    <property type="entry name" value="TetR_N"/>
    <property type="match status" value="1"/>
</dbReference>
<evidence type="ECO:0000259" key="6">
    <source>
        <dbReference type="PROSITE" id="PS50977"/>
    </source>
</evidence>
<dbReference type="InterPro" id="IPR054129">
    <property type="entry name" value="DesT_TetR_C"/>
</dbReference>
<feature type="DNA-binding region" description="H-T-H motif" evidence="4">
    <location>
        <begin position="56"/>
        <end position="75"/>
    </location>
</feature>
<gene>
    <name evidence="7" type="ORF">DFJ69_3260</name>
</gene>
<evidence type="ECO:0000313" key="7">
    <source>
        <dbReference type="EMBL" id="REE97785.1"/>
    </source>
</evidence>
<evidence type="ECO:0000313" key="8">
    <source>
        <dbReference type="Proteomes" id="UP000256661"/>
    </source>
</evidence>
<dbReference type="Gene3D" id="1.10.357.10">
    <property type="entry name" value="Tetracycline Repressor, domain 2"/>
    <property type="match status" value="1"/>
</dbReference>
<evidence type="ECO:0000256" key="3">
    <source>
        <dbReference type="ARBA" id="ARBA00023163"/>
    </source>
</evidence>
<dbReference type="OrthoDB" id="8479950at2"/>
<organism evidence="7 8">
    <name type="scientific">Thermomonospora umbrina</name>
    <dbReference type="NCBI Taxonomy" id="111806"/>
    <lineage>
        <taxon>Bacteria</taxon>
        <taxon>Bacillati</taxon>
        <taxon>Actinomycetota</taxon>
        <taxon>Actinomycetes</taxon>
        <taxon>Streptosporangiales</taxon>
        <taxon>Thermomonosporaceae</taxon>
        <taxon>Thermomonospora</taxon>
    </lineage>
</organism>
<keyword evidence="1" id="KW-0805">Transcription regulation</keyword>
<comment type="caution">
    <text evidence="7">The sequence shown here is derived from an EMBL/GenBank/DDBJ whole genome shotgun (WGS) entry which is preliminary data.</text>
</comment>
<dbReference type="InterPro" id="IPR001647">
    <property type="entry name" value="HTH_TetR"/>
</dbReference>
<keyword evidence="2 4" id="KW-0238">DNA-binding</keyword>
<dbReference type="InterPro" id="IPR009057">
    <property type="entry name" value="Homeodomain-like_sf"/>
</dbReference>
<dbReference type="Proteomes" id="UP000256661">
    <property type="component" value="Unassembled WGS sequence"/>
</dbReference>
<feature type="region of interest" description="Disordered" evidence="5">
    <location>
        <begin position="1"/>
        <end position="28"/>
    </location>
</feature>
<evidence type="ECO:0000256" key="5">
    <source>
        <dbReference type="SAM" id="MobiDB-lite"/>
    </source>
</evidence>
<dbReference type="SUPFAM" id="SSF46689">
    <property type="entry name" value="Homeodomain-like"/>
    <property type="match status" value="1"/>
</dbReference>
<dbReference type="PANTHER" id="PTHR47506">
    <property type="entry name" value="TRANSCRIPTIONAL REGULATORY PROTEIN"/>
    <property type="match status" value="1"/>
</dbReference>